<dbReference type="InterPro" id="IPR035897">
    <property type="entry name" value="Toll_tir_struct_dom_sf"/>
</dbReference>
<dbReference type="Pfam" id="PF13676">
    <property type="entry name" value="TIR_2"/>
    <property type="match status" value="1"/>
</dbReference>
<evidence type="ECO:0000256" key="2">
    <source>
        <dbReference type="SAM" id="Phobius"/>
    </source>
</evidence>
<gene>
    <name evidence="4" type="ORF">BECKH772A_GA0070896_1000267</name>
    <name evidence="5" type="ORF">BECKH772B_GA0070898_1000263</name>
    <name evidence="6" type="ORF">BECKH772C_GA0070978_10001114</name>
</gene>
<keyword evidence="2" id="KW-0812">Transmembrane</keyword>
<evidence type="ECO:0000256" key="1">
    <source>
        <dbReference type="SAM" id="Coils"/>
    </source>
</evidence>
<keyword evidence="2" id="KW-1133">Transmembrane helix</keyword>
<dbReference type="PROSITE" id="PS50104">
    <property type="entry name" value="TIR"/>
    <property type="match status" value="1"/>
</dbReference>
<accession>A0A450U6J1</accession>
<keyword evidence="1" id="KW-0175">Coiled coil</keyword>
<organism evidence="4">
    <name type="scientific">Candidatus Kentrum eta</name>
    <dbReference type="NCBI Taxonomy" id="2126337"/>
    <lineage>
        <taxon>Bacteria</taxon>
        <taxon>Pseudomonadati</taxon>
        <taxon>Pseudomonadota</taxon>
        <taxon>Gammaproteobacteria</taxon>
        <taxon>Candidatus Kentrum</taxon>
    </lineage>
</organism>
<dbReference type="EMBL" id="CAADFI010000002">
    <property type="protein sequence ID" value="VFJ88899.1"/>
    <property type="molecule type" value="Genomic_DNA"/>
</dbReference>
<dbReference type="EMBL" id="CAADFG010000002">
    <property type="protein sequence ID" value="VFJ87247.1"/>
    <property type="molecule type" value="Genomic_DNA"/>
</dbReference>
<reference evidence="4" key="1">
    <citation type="submission" date="2019-02" db="EMBL/GenBank/DDBJ databases">
        <authorList>
            <person name="Gruber-Vodicka R. H."/>
            <person name="Seah K. B. B."/>
        </authorList>
    </citation>
    <scope>NUCLEOTIDE SEQUENCE</scope>
    <source>
        <strain evidence="6">BECK_SA2B12</strain>
        <strain evidence="4">BECK_SA2B15</strain>
        <strain evidence="5">BECK_SA2B20</strain>
    </source>
</reference>
<feature type="domain" description="TIR" evidence="3">
    <location>
        <begin position="34"/>
        <end position="159"/>
    </location>
</feature>
<proteinExistence type="predicted"/>
<dbReference type="InterPro" id="IPR000157">
    <property type="entry name" value="TIR_dom"/>
</dbReference>
<dbReference type="AlphaFoldDB" id="A0A450U6J1"/>
<evidence type="ECO:0000259" key="3">
    <source>
        <dbReference type="PROSITE" id="PS50104"/>
    </source>
</evidence>
<dbReference type="SMART" id="SM00255">
    <property type="entry name" value="TIR"/>
    <property type="match status" value="1"/>
</dbReference>
<keyword evidence="2" id="KW-0472">Membrane</keyword>
<evidence type="ECO:0000313" key="6">
    <source>
        <dbReference type="EMBL" id="VFJ95135.1"/>
    </source>
</evidence>
<protein>
    <submittedName>
        <fullName evidence="4">TIR domain-containing protein</fullName>
    </submittedName>
</protein>
<name>A0A450U6J1_9GAMM</name>
<dbReference type="Gene3D" id="3.40.50.10140">
    <property type="entry name" value="Toll/interleukin-1 receptor homology (TIR) domain"/>
    <property type="match status" value="1"/>
</dbReference>
<feature type="coiled-coil region" evidence="1">
    <location>
        <begin position="248"/>
        <end position="278"/>
    </location>
</feature>
<evidence type="ECO:0000313" key="4">
    <source>
        <dbReference type="EMBL" id="VFJ87247.1"/>
    </source>
</evidence>
<sequence length="443" mass="50275">MTTDITPNRFIPRWLPDLFLPRRLDPRQSGPGGNRFATFISYKHVSSTGFAMRLERALKGYAKPLLARPRRIFRDEKHIAPGIDLPRLIEEALEDSEFLLLLASPESARSPWVQDELDLWCRVLKRQERLVVILLDGDIEVDSESKQIDWSGTDALPTFMAEHLATVPLYLDLRKLARLEDIGLNDPDFKRAINGIVARFRGIDPNEMLGEENRQYRRNLRLRNGAIAALVMLTMLSGGFWFLADSARREAEGQRQVAEEQKQVADSAKNEALEKTREAERSLANNYWASGISAEEKNNPVAAAHFFARATQKYSDKTAIKTGRLKLRTVQTHSAITLDALLDIGDAQIIEVSADGSRILTWSKQTWTPIPNQPGWEQCEFEHECSGWGKPREFVAVRVEKEQKPSEQQELFQTTVWGDDSYICTETSTSPTFRDTSIPTSFG</sequence>
<evidence type="ECO:0000313" key="5">
    <source>
        <dbReference type="EMBL" id="VFJ88899.1"/>
    </source>
</evidence>
<feature type="transmembrane region" description="Helical" evidence="2">
    <location>
        <begin position="224"/>
        <end position="244"/>
    </location>
</feature>
<dbReference type="SUPFAM" id="SSF52200">
    <property type="entry name" value="Toll/Interleukin receptor TIR domain"/>
    <property type="match status" value="1"/>
</dbReference>
<dbReference type="EMBL" id="CAADFJ010000001">
    <property type="protein sequence ID" value="VFJ95135.1"/>
    <property type="molecule type" value="Genomic_DNA"/>
</dbReference>
<dbReference type="GO" id="GO:0007165">
    <property type="term" value="P:signal transduction"/>
    <property type="evidence" value="ECO:0007669"/>
    <property type="project" value="InterPro"/>
</dbReference>